<evidence type="ECO:0008006" key="3">
    <source>
        <dbReference type="Google" id="ProtNLM"/>
    </source>
</evidence>
<proteinExistence type="predicted"/>
<protein>
    <recommendedName>
        <fullName evidence="3">Aspartate kinase</fullName>
    </recommendedName>
</protein>
<dbReference type="RefSeq" id="WP_308862804.1">
    <property type="nucleotide sequence ID" value="NZ_JAVHUL010000002.1"/>
</dbReference>
<gene>
    <name evidence="1" type="ORF">RBU60_01270</name>
</gene>
<reference evidence="1 2" key="1">
    <citation type="submission" date="2023-08" db="EMBL/GenBank/DDBJ databases">
        <title>Mesonia sp. MT50, isolated from deep-sea sediment of the Mariana Trench.</title>
        <authorList>
            <person name="Fu H."/>
        </authorList>
    </citation>
    <scope>NUCLEOTIDE SEQUENCE [LARGE SCALE GENOMIC DNA]</scope>
    <source>
        <strain evidence="1 2">MT50</strain>
    </source>
</reference>
<dbReference type="Proteomes" id="UP001230915">
    <property type="component" value="Unassembled WGS sequence"/>
</dbReference>
<sequence>MKTITQCVEEILVQQSFLEEALQRKIINYTALAEELREPISKMLRKPVKVGAIMMALRRYQNPSNLRSSSHVKGALRQMGDITLKSNLFAFTFKNSVSLIESHRLLLDYVASNSHVFYAFTRGLVESNLMISGSEKEKVDEVFSEEILLDRRGDLAALSVQLPQNNYKIAGLYYQFFKQLAWSGVTVYEVVSTSNEITILVEDAVIEKAFSAIKSLKN</sequence>
<comment type="caution">
    <text evidence="1">The sequence shown here is derived from an EMBL/GenBank/DDBJ whole genome shotgun (WGS) entry which is preliminary data.</text>
</comment>
<accession>A0ABU0ZXJ7</accession>
<evidence type="ECO:0000313" key="1">
    <source>
        <dbReference type="EMBL" id="MDQ7916190.1"/>
    </source>
</evidence>
<name>A0ABU0ZXJ7_9FLAO</name>
<dbReference type="EMBL" id="JAVHUL010000002">
    <property type="protein sequence ID" value="MDQ7916190.1"/>
    <property type="molecule type" value="Genomic_DNA"/>
</dbReference>
<organism evidence="1 2">
    <name type="scientific">Mesonia profundi</name>
    <dbReference type="NCBI Taxonomy" id="3070998"/>
    <lineage>
        <taxon>Bacteria</taxon>
        <taxon>Pseudomonadati</taxon>
        <taxon>Bacteroidota</taxon>
        <taxon>Flavobacteriia</taxon>
        <taxon>Flavobacteriales</taxon>
        <taxon>Flavobacteriaceae</taxon>
        <taxon>Mesonia</taxon>
    </lineage>
</organism>
<keyword evidence="2" id="KW-1185">Reference proteome</keyword>
<evidence type="ECO:0000313" key="2">
    <source>
        <dbReference type="Proteomes" id="UP001230915"/>
    </source>
</evidence>